<accession>A0A1X7PG25</accession>
<dbReference type="PROSITE" id="PS51296">
    <property type="entry name" value="RIESKE"/>
    <property type="match status" value="1"/>
</dbReference>
<evidence type="ECO:0000259" key="7">
    <source>
        <dbReference type="PROSITE" id="PS51296"/>
    </source>
</evidence>
<keyword evidence="2" id="KW-0479">Metal-binding</keyword>
<evidence type="ECO:0000256" key="2">
    <source>
        <dbReference type="ARBA" id="ARBA00022723"/>
    </source>
</evidence>
<dbReference type="GO" id="GO:0004497">
    <property type="term" value="F:monooxygenase activity"/>
    <property type="evidence" value="ECO:0007669"/>
    <property type="project" value="UniProtKB-ARBA"/>
</dbReference>
<dbReference type="OrthoDB" id="9795104at2"/>
<keyword evidence="9" id="KW-1185">Reference proteome</keyword>
<name>A0A1X7PG25_9MICO</name>
<protein>
    <submittedName>
        <fullName evidence="8">Ferredoxin subunit of nitrite reductase or a ring-hydroxylating dioxygenase</fullName>
    </submittedName>
</protein>
<organism evidence="8 9">
    <name type="scientific">Rathayibacter oskolensis</name>
    <dbReference type="NCBI Taxonomy" id="1891671"/>
    <lineage>
        <taxon>Bacteria</taxon>
        <taxon>Bacillati</taxon>
        <taxon>Actinomycetota</taxon>
        <taxon>Actinomycetes</taxon>
        <taxon>Micrococcales</taxon>
        <taxon>Microbacteriaceae</taxon>
        <taxon>Rathayibacter</taxon>
    </lineage>
</organism>
<evidence type="ECO:0000256" key="6">
    <source>
        <dbReference type="ARBA" id="ARBA00038001"/>
    </source>
</evidence>
<reference evidence="9" key="1">
    <citation type="submission" date="2017-04" db="EMBL/GenBank/DDBJ databases">
        <authorList>
            <person name="Varghese N."/>
            <person name="Submissions S."/>
        </authorList>
    </citation>
    <scope>NUCLEOTIDE SEQUENCE [LARGE SCALE GENOMIC DNA]</scope>
    <source>
        <strain evidence="9">VKM Ac-2121</strain>
    </source>
</reference>
<keyword evidence="1" id="KW-0001">2Fe-2S</keyword>
<evidence type="ECO:0000256" key="4">
    <source>
        <dbReference type="ARBA" id="ARBA00023014"/>
    </source>
</evidence>
<dbReference type="GO" id="GO:0051537">
    <property type="term" value="F:2 iron, 2 sulfur cluster binding"/>
    <property type="evidence" value="ECO:0007669"/>
    <property type="project" value="UniProtKB-KW"/>
</dbReference>
<evidence type="ECO:0000256" key="5">
    <source>
        <dbReference type="ARBA" id="ARBA00034078"/>
    </source>
</evidence>
<dbReference type="GO" id="GO:0046872">
    <property type="term" value="F:metal ion binding"/>
    <property type="evidence" value="ECO:0007669"/>
    <property type="project" value="UniProtKB-KW"/>
</dbReference>
<keyword evidence="4" id="KW-0411">Iron-sulfur</keyword>
<evidence type="ECO:0000313" key="9">
    <source>
        <dbReference type="Proteomes" id="UP000193711"/>
    </source>
</evidence>
<dbReference type="Pfam" id="PF00355">
    <property type="entry name" value="Rieske"/>
    <property type="match status" value="1"/>
</dbReference>
<keyword evidence="8" id="KW-0560">Oxidoreductase</keyword>
<dbReference type="PANTHER" id="PTHR21496:SF0">
    <property type="entry name" value="RIESKE DOMAIN-CONTAINING PROTEIN"/>
    <property type="match status" value="1"/>
</dbReference>
<keyword evidence="3" id="KW-0408">Iron</keyword>
<dbReference type="STRING" id="1891671.SAMN06295885_3549"/>
<dbReference type="PANTHER" id="PTHR21496">
    <property type="entry name" value="FERREDOXIN-RELATED"/>
    <property type="match status" value="1"/>
</dbReference>
<sequence>MRELKLVRLVTRLEDAAALDPLVGRVRKAVNAVIRPQPVRDVLHGVPVGHPVHPLLVLIPTGAWVSAAVLDLLPGNEKAACTLIGVGVASVLPTAATGYTDWSELHEQQMRVGLVHASANVLATALYAASFIQRVRGRGTSGKVLSTLGLAVVSGGGYLGGHLSYRQAAGANHTEDVPHRFPTGWQQLGPLEELPQNALVKRIVAETPLLAYRRGDRVDVLSNVCSHLSGPLDEGEIVDVGGPGEACVACPWHSSVFSLETGQVLRGPATSPQPRFETRVVDGRVEVLLPNAG</sequence>
<keyword evidence="8" id="KW-0223">Dioxygenase</keyword>
<dbReference type="GO" id="GO:0016705">
    <property type="term" value="F:oxidoreductase activity, acting on paired donors, with incorporation or reduction of molecular oxygen"/>
    <property type="evidence" value="ECO:0007669"/>
    <property type="project" value="UniProtKB-ARBA"/>
</dbReference>
<dbReference type="Pfam" id="PF09990">
    <property type="entry name" value="DUF2231"/>
    <property type="match status" value="1"/>
</dbReference>
<dbReference type="GO" id="GO:0051213">
    <property type="term" value="F:dioxygenase activity"/>
    <property type="evidence" value="ECO:0007669"/>
    <property type="project" value="UniProtKB-KW"/>
</dbReference>
<evidence type="ECO:0000313" key="8">
    <source>
        <dbReference type="EMBL" id="SMH50444.1"/>
    </source>
</evidence>
<evidence type="ECO:0000256" key="1">
    <source>
        <dbReference type="ARBA" id="ARBA00022714"/>
    </source>
</evidence>
<dbReference type="Proteomes" id="UP000193711">
    <property type="component" value="Unassembled WGS sequence"/>
</dbReference>
<dbReference type="Gene3D" id="2.102.10.10">
    <property type="entry name" value="Rieske [2Fe-2S] iron-sulphur domain"/>
    <property type="match status" value="1"/>
</dbReference>
<gene>
    <name evidence="8" type="ORF">SAMN06295885_3549</name>
</gene>
<dbReference type="CDD" id="cd03467">
    <property type="entry name" value="Rieske"/>
    <property type="match status" value="1"/>
</dbReference>
<proteinExistence type="inferred from homology"/>
<dbReference type="RefSeq" id="WP_085477947.1">
    <property type="nucleotide sequence ID" value="NZ_FXBM01000004.1"/>
</dbReference>
<dbReference type="InterPro" id="IPR017941">
    <property type="entry name" value="Rieske_2Fe-2S"/>
</dbReference>
<comment type="similarity">
    <text evidence="6">Belongs to the bacterial ring-hydroxylating dioxygenase ferredoxin component family.</text>
</comment>
<dbReference type="EMBL" id="FXBM01000004">
    <property type="protein sequence ID" value="SMH50444.1"/>
    <property type="molecule type" value="Genomic_DNA"/>
</dbReference>
<evidence type="ECO:0000256" key="3">
    <source>
        <dbReference type="ARBA" id="ARBA00023004"/>
    </source>
</evidence>
<dbReference type="AlphaFoldDB" id="A0A1X7PG25"/>
<dbReference type="InterPro" id="IPR019251">
    <property type="entry name" value="DUF2231_TM"/>
</dbReference>
<dbReference type="InterPro" id="IPR036922">
    <property type="entry name" value="Rieske_2Fe-2S_sf"/>
</dbReference>
<comment type="cofactor">
    <cofactor evidence="5">
        <name>[2Fe-2S] cluster</name>
        <dbReference type="ChEBI" id="CHEBI:190135"/>
    </cofactor>
</comment>
<dbReference type="SUPFAM" id="SSF50022">
    <property type="entry name" value="ISP domain"/>
    <property type="match status" value="1"/>
</dbReference>
<feature type="domain" description="Rieske" evidence="7">
    <location>
        <begin position="185"/>
        <end position="287"/>
    </location>
</feature>